<protein>
    <submittedName>
        <fullName evidence="1">Uncharacterized protein</fullName>
    </submittedName>
</protein>
<dbReference type="EMBL" id="JAGGLB010000035">
    <property type="protein sequence ID" value="MBP1995509.1"/>
    <property type="molecule type" value="Genomic_DNA"/>
</dbReference>
<evidence type="ECO:0000313" key="1">
    <source>
        <dbReference type="EMBL" id="MBP1995509.1"/>
    </source>
</evidence>
<organism evidence="1 2">
    <name type="scientific">Paenibacillus eucommiae</name>
    <dbReference type="NCBI Taxonomy" id="1355755"/>
    <lineage>
        <taxon>Bacteria</taxon>
        <taxon>Bacillati</taxon>
        <taxon>Bacillota</taxon>
        <taxon>Bacilli</taxon>
        <taxon>Bacillales</taxon>
        <taxon>Paenibacillaceae</taxon>
        <taxon>Paenibacillus</taxon>
    </lineage>
</organism>
<accession>A0ABS4J6P2</accession>
<comment type="caution">
    <text evidence="1">The sequence shown here is derived from an EMBL/GenBank/DDBJ whole genome shotgun (WGS) entry which is preliminary data.</text>
</comment>
<evidence type="ECO:0000313" key="2">
    <source>
        <dbReference type="Proteomes" id="UP001519287"/>
    </source>
</evidence>
<proteinExistence type="predicted"/>
<sequence>MMQPVNMYETLVVAQRRGFISEDIEIFHYSITENKYSGE</sequence>
<dbReference type="Proteomes" id="UP001519287">
    <property type="component" value="Unassembled WGS sequence"/>
</dbReference>
<name>A0ABS4J6P2_9BACL</name>
<reference evidence="1 2" key="1">
    <citation type="submission" date="2021-03" db="EMBL/GenBank/DDBJ databases">
        <title>Genomic Encyclopedia of Type Strains, Phase IV (KMG-IV): sequencing the most valuable type-strain genomes for metagenomic binning, comparative biology and taxonomic classification.</title>
        <authorList>
            <person name="Goeker M."/>
        </authorList>
    </citation>
    <scope>NUCLEOTIDE SEQUENCE [LARGE SCALE GENOMIC DNA]</scope>
    <source>
        <strain evidence="1 2">DSM 26048</strain>
    </source>
</reference>
<gene>
    <name evidence="1" type="ORF">J2Z66_007151</name>
</gene>
<keyword evidence="2" id="KW-1185">Reference proteome</keyword>